<reference evidence="1" key="2">
    <citation type="submission" date="2017-10" db="EMBL/GenBank/DDBJ databases">
        <title>A genome scan of diversifying selection in the zombie-ant fungus Ophiocordyceps unilateralis complex supports a role of enterotoxins in coevolution and host-specificity.</title>
        <authorList>
            <person name="Kobmoo N."/>
            <person name="Wichadakul D."/>
            <person name="Arnamnart N."/>
            <person name="Rodriguez De La Vega R.C."/>
            <person name="Luangsa-Ard J.-J."/>
            <person name="Giraud T."/>
        </authorList>
    </citation>
    <scope>NUCLEOTIDE SEQUENCE</scope>
    <source>
        <strain evidence="1">BCC 54312</strain>
    </source>
</reference>
<dbReference type="Proteomes" id="UP000253664">
    <property type="component" value="Unassembled WGS sequence"/>
</dbReference>
<gene>
    <name evidence="1" type="ORF">L249_3835</name>
    <name evidence="2" type="ORF">L249_3872</name>
</gene>
<name>A0A367L5J4_9HYPO</name>
<protein>
    <submittedName>
        <fullName evidence="1">Uncharacterized protein</fullName>
    </submittedName>
</protein>
<dbReference type="EMBL" id="LKCN02000014">
    <property type="protein sequence ID" value="RCI09687.1"/>
    <property type="molecule type" value="Genomic_DNA"/>
</dbReference>
<organism evidence="1 3">
    <name type="scientific">Ophiocordyceps polyrhachis-furcata BCC 54312</name>
    <dbReference type="NCBI Taxonomy" id="1330021"/>
    <lineage>
        <taxon>Eukaryota</taxon>
        <taxon>Fungi</taxon>
        <taxon>Dikarya</taxon>
        <taxon>Ascomycota</taxon>
        <taxon>Pezizomycotina</taxon>
        <taxon>Sordariomycetes</taxon>
        <taxon>Hypocreomycetidae</taxon>
        <taxon>Hypocreales</taxon>
        <taxon>Ophiocordycipitaceae</taxon>
        <taxon>Ophiocordyceps</taxon>
    </lineage>
</organism>
<dbReference type="EMBL" id="LKCN02000014">
    <property type="protein sequence ID" value="RCI09863.1"/>
    <property type="molecule type" value="Genomic_DNA"/>
</dbReference>
<sequence length="66" mass="7063">MQAKRRLRAMTTMPGHASLVRGTQTLSKGHALSRGASLLGVADSAEGNRDGRHRLHSLHASLLAIH</sequence>
<comment type="caution">
    <text evidence="1">The sequence shown here is derived from an EMBL/GenBank/DDBJ whole genome shotgun (WGS) entry which is preliminary data.</text>
</comment>
<evidence type="ECO:0000313" key="3">
    <source>
        <dbReference type="Proteomes" id="UP000253664"/>
    </source>
</evidence>
<evidence type="ECO:0000313" key="1">
    <source>
        <dbReference type="EMBL" id="RCI09687.1"/>
    </source>
</evidence>
<reference evidence="1 3" key="1">
    <citation type="journal article" date="2015" name="BMC Genomics">
        <title>Insights from the genome of Ophiocordyceps polyrhachis-furcata to pathogenicity and host specificity in insect fungi.</title>
        <authorList>
            <person name="Wichadakul D."/>
            <person name="Kobmoo N."/>
            <person name="Ingsriswang S."/>
            <person name="Tangphatsornruang S."/>
            <person name="Chantasingh D."/>
            <person name="Luangsa-ard J.J."/>
            <person name="Eurwilaichitr L."/>
        </authorList>
    </citation>
    <scope>NUCLEOTIDE SEQUENCE [LARGE SCALE GENOMIC DNA]</scope>
    <source>
        <strain evidence="1 3">BCC 54312</strain>
    </source>
</reference>
<proteinExistence type="predicted"/>
<dbReference type="AlphaFoldDB" id="A0A367L5J4"/>
<accession>A0A367L5J4</accession>
<keyword evidence="3" id="KW-1185">Reference proteome</keyword>
<evidence type="ECO:0000313" key="2">
    <source>
        <dbReference type="EMBL" id="RCI09863.1"/>
    </source>
</evidence>